<dbReference type="Proteomes" id="UP000824540">
    <property type="component" value="Unassembled WGS sequence"/>
</dbReference>
<sequence length="225" mass="24493">MKCSKPSGAECRRNDTQPCDWLHCPWSALCAGSCRPRPPLCQLAKSPPSIRSPAGMKVLLVGSQLHIRRKHSGEHPCALLLCFCCRGWLFSHAEVHNVSASPAPDRANVRTSEVRYLKTRRGETALQVEGGRASADRRQVQHGFEPTTSSSVKGVSGPSLVCALYPAWCAVVSLLPVVFVPPTSFSPWRVSSSAPRRCPLPHSPLAHTTPSYLLGNNRSQLLPLT</sequence>
<comment type="caution">
    <text evidence="2">The sequence shown here is derived from an EMBL/GenBank/DDBJ whole genome shotgun (WGS) entry which is preliminary data.</text>
</comment>
<dbReference type="AlphaFoldDB" id="A0A8T2MR21"/>
<name>A0A8T2MR21_9TELE</name>
<gene>
    <name evidence="2" type="ORF">JZ751_014460</name>
</gene>
<proteinExistence type="predicted"/>
<evidence type="ECO:0000313" key="2">
    <source>
        <dbReference type="EMBL" id="KAG9328361.1"/>
    </source>
</evidence>
<accession>A0A8T2MR21</accession>
<keyword evidence="3" id="KW-1185">Reference proteome</keyword>
<reference evidence="2" key="1">
    <citation type="thesis" date="2021" institute="BYU ScholarsArchive" country="Provo, UT, USA">
        <title>Applications of and Algorithms for Genome Assembly and Genomic Analyses with an Emphasis on Marine Teleosts.</title>
        <authorList>
            <person name="Pickett B.D."/>
        </authorList>
    </citation>
    <scope>NUCLEOTIDE SEQUENCE</scope>
    <source>
        <strain evidence="2">HI-2016</strain>
    </source>
</reference>
<organism evidence="2 3">
    <name type="scientific">Albula glossodonta</name>
    <name type="common">roundjaw bonefish</name>
    <dbReference type="NCBI Taxonomy" id="121402"/>
    <lineage>
        <taxon>Eukaryota</taxon>
        <taxon>Metazoa</taxon>
        <taxon>Chordata</taxon>
        <taxon>Craniata</taxon>
        <taxon>Vertebrata</taxon>
        <taxon>Euteleostomi</taxon>
        <taxon>Actinopterygii</taxon>
        <taxon>Neopterygii</taxon>
        <taxon>Teleostei</taxon>
        <taxon>Albuliformes</taxon>
        <taxon>Albulidae</taxon>
        <taxon>Albula</taxon>
    </lineage>
</organism>
<evidence type="ECO:0000313" key="3">
    <source>
        <dbReference type="Proteomes" id="UP000824540"/>
    </source>
</evidence>
<dbReference type="EMBL" id="JAFBMS010002334">
    <property type="protein sequence ID" value="KAG9328361.1"/>
    <property type="molecule type" value="Genomic_DNA"/>
</dbReference>
<protein>
    <submittedName>
        <fullName evidence="2">Uncharacterized protein</fullName>
    </submittedName>
</protein>
<evidence type="ECO:0000256" key="1">
    <source>
        <dbReference type="SAM" id="MobiDB-lite"/>
    </source>
</evidence>
<feature type="region of interest" description="Disordered" evidence="1">
    <location>
        <begin position="128"/>
        <end position="149"/>
    </location>
</feature>